<dbReference type="GO" id="GO:0008800">
    <property type="term" value="F:beta-lactamase activity"/>
    <property type="evidence" value="ECO:0007669"/>
    <property type="project" value="UniProtKB-UniRule"/>
</dbReference>
<reference evidence="9" key="1">
    <citation type="submission" date="2021-03" db="EMBL/GenBank/DDBJ databases">
        <authorList>
            <person name="Stanton E."/>
        </authorList>
    </citation>
    <scope>NUCLEOTIDE SEQUENCE</scope>
    <source>
        <strain evidence="9">2020EL-00113</strain>
    </source>
</reference>
<proteinExistence type="inferred from homology"/>
<feature type="chain" id="PRO_5034867533" description="Beta-lactamase" evidence="7">
    <location>
        <begin position="26"/>
        <end position="380"/>
    </location>
</feature>
<dbReference type="PANTHER" id="PTHR46825">
    <property type="entry name" value="D-ALANYL-D-ALANINE-CARBOXYPEPTIDASE/ENDOPEPTIDASE AMPH"/>
    <property type="match status" value="1"/>
</dbReference>
<gene>
    <name evidence="9" type="ORF">J7T18_13580</name>
</gene>
<dbReference type="GO" id="GO:0017001">
    <property type="term" value="P:antibiotic catabolic process"/>
    <property type="evidence" value="ECO:0007669"/>
    <property type="project" value="InterPro"/>
</dbReference>
<evidence type="ECO:0000313" key="10">
    <source>
        <dbReference type="Proteomes" id="UP000674270"/>
    </source>
</evidence>
<dbReference type="InterPro" id="IPR050491">
    <property type="entry name" value="AmpC-like"/>
</dbReference>
<keyword evidence="4 6" id="KW-0378">Hydrolase</keyword>
<dbReference type="AlphaFoldDB" id="A0A8I2DB06"/>
<evidence type="ECO:0000256" key="6">
    <source>
        <dbReference type="RuleBase" id="RU361140"/>
    </source>
</evidence>
<dbReference type="EC" id="3.5.2.6" evidence="3 6"/>
<evidence type="ECO:0000256" key="4">
    <source>
        <dbReference type="ARBA" id="ARBA00022801"/>
    </source>
</evidence>
<dbReference type="RefSeq" id="WP_210848634.1">
    <property type="nucleotide sequence ID" value="NZ_CP178221.1"/>
</dbReference>
<dbReference type="InterPro" id="IPR001586">
    <property type="entry name" value="Beta-lactam_class-C_AS"/>
</dbReference>
<feature type="domain" description="Beta-lactamase-related" evidence="8">
    <location>
        <begin position="31"/>
        <end position="377"/>
    </location>
</feature>
<feature type="signal peptide" evidence="7">
    <location>
        <begin position="1"/>
        <end position="25"/>
    </location>
</feature>
<dbReference type="NCBIfam" id="NF033085">
    <property type="entry name" value="bla_class_C"/>
    <property type="match status" value="1"/>
</dbReference>
<evidence type="ECO:0000256" key="1">
    <source>
        <dbReference type="ARBA" id="ARBA00001526"/>
    </source>
</evidence>
<dbReference type="PANTHER" id="PTHR46825:SF8">
    <property type="entry name" value="BETA-LACTAMASE-RELATED"/>
    <property type="match status" value="1"/>
</dbReference>
<dbReference type="EMBL" id="JAGKLY010000005">
    <property type="protein sequence ID" value="MBQ0269330.1"/>
    <property type="molecule type" value="Genomic_DNA"/>
</dbReference>
<dbReference type="SUPFAM" id="SSF56601">
    <property type="entry name" value="beta-lactamase/transpeptidase-like"/>
    <property type="match status" value="1"/>
</dbReference>
<evidence type="ECO:0000259" key="8">
    <source>
        <dbReference type="Pfam" id="PF00144"/>
    </source>
</evidence>
<dbReference type="InterPro" id="IPR058136">
    <property type="entry name" value="AmpC"/>
</dbReference>
<evidence type="ECO:0000256" key="5">
    <source>
        <dbReference type="ARBA" id="ARBA00023251"/>
    </source>
</evidence>
<dbReference type="GO" id="GO:0030288">
    <property type="term" value="C:outer membrane-bounded periplasmic space"/>
    <property type="evidence" value="ECO:0007669"/>
    <property type="project" value="InterPro"/>
</dbReference>
<dbReference type="InterPro" id="IPR012338">
    <property type="entry name" value="Beta-lactam/transpept-like"/>
</dbReference>
<comment type="similarity">
    <text evidence="2 6">Belongs to the class-C beta-lactamase family.</text>
</comment>
<evidence type="ECO:0000313" key="9">
    <source>
        <dbReference type="EMBL" id="MBQ0269330.1"/>
    </source>
</evidence>
<sequence>MKTLFRQGRIFVALSLALTTLSANAFTQKDVDDIIKPLMEQKQIPGMSVAISVDGKHYIYHYGVQSKQSLVPVSDKTLFEIGSLSKTFTATLAAYAQNQGKLDFSQKVSHYLPELKGSAFDQITVMNLATHTSGLSLFVPDSITNSAELFRYYQQWQPEKAIGQYRSYSNLGVGLLGIVTAKQLKMPFEQAMEKLMLPALGLKHTYIHVPKNQQKNYAQGYNKNNQPVRVTPQILDAESYGLKSSAKDLIRFLDINMQTKKVSKSWQEAIENTHAGFYMTDSFVQDMMWESYSWPVSISQLQQGNRDEMALQPQKVEAITPALPPETQAFYNKTGSTNGFATYAAFIPEDRIAVVILSNKWYPIPDRISAAYQLIEKAKY</sequence>
<comment type="catalytic activity">
    <reaction evidence="1 6">
        <text>a beta-lactam + H2O = a substituted beta-amino acid</text>
        <dbReference type="Rhea" id="RHEA:20401"/>
        <dbReference type="ChEBI" id="CHEBI:15377"/>
        <dbReference type="ChEBI" id="CHEBI:35627"/>
        <dbReference type="ChEBI" id="CHEBI:140347"/>
        <dbReference type="EC" id="3.5.2.6"/>
    </reaction>
</comment>
<dbReference type="PROSITE" id="PS00336">
    <property type="entry name" value="BETA_LACTAMASE_C"/>
    <property type="match status" value="1"/>
</dbReference>
<dbReference type="InterPro" id="IPR001466">
    <property type="entry name" value="Beta-lactam-related"/>
</dbReference>
<keyword evidence="5 6" id="KW-0046">Antibiotic resistance</keyword>
<name>A0A8I2DB06_9GAMM</name>
<dbReference type="Proteomes" id="UP000674270">
    <property type="component" value="Unassembled WGS sequence"/>
</dbReference>
<keyword evidence="7" id="KW-0732">Signal</keyword>
<dbReference type="Gene3D" id="3.40.710.10">
    <property type="entry name" value="DD-peptidase/beta-lactamase superfamily"/>
    <property type="match status" value="1"/>
</dbReference>
<protein>
    <recommendedName>
        <fullName evidence="3 6">Beta-lactamase</fullName>
        <ecNumber evidence="3 6">3.5.2.6</ecNumber>
    </recommendedName>
</protein>
<dbReference type="GO" id="GO:0046677">
    <property type="term" value="P:response to antibiotic"/>
    <property type="evidence" value="ECO:0007669"/>
    <property type="project" value="UniProtKB-UniRule"/>
</dbReference>
<evidence type="ECO:0000256" key="3">
    <source>
        <dbReference type="ARBA" id="ARBA00012865"/>
    </source>
</evidence>
<accession>A0A8I2DB06</accession>
<dbReference type="Pfam" id="PF00144">
    <property type="entry name" value="Beta-lactamase"/>
    <property type="match status" value="1"/>
</dbReference>
<organism evidence="9 10">
    <name type="scientific">Providencia huaxiensis</name>
    <dbReference type="NCBI Taxonomy" id="2027290"/>
    <lineage>
        <taxon>Bacteria</taxon>
        <taxon>Pseudomonadati</taxon>
        <taxon>Pseudomonadota</taxon>
        <taxon>Gammaproteobacteria</taxon>
        <taxon>Enterobacterales</taxon>
        <taxon>Morganellaceae</taxon>
        <taxon>Providencia</taxon>
    </lineage>
</organism>
<comment type="caution">
    <text evidence="9">The sequence shown here is derived from an EMBL/GenBank/DDBJ whole genome shotgun (WGS) entry which is preliminary data.</text>
</comment>
<evidence type="ECO:0000256" key="2">
    <source>
        <dbReference type="ARBA" id="ARBA00007840"/>
    </source>
</evidence>
<evidence type="ECO:0000256" key="7">
    <source>
        <dbReference type="SAM" id="SignalP"/>
    </source>
</evidence>